<reference evidence="7 8" key="1">
    <citation type="submission" date="2016-03" db="EMBL/GenBank/DDBJ databases">
        <title>Draft Genome Assembly of Pseudomonas putida strain CBF10-2.</title>
        <authorList>
            <person name="Iyer R.S."/>
            <person name="Damania A."/>
        </authorList>
    </citation>
    <scope>NUCLEOTIDE SEQUENCE [LARGE SCALE GENOMIC DNA]</scope>
    <source>
        <strain evidence="7 8">CBF10-2</strain>
    </source>
</reference>
<dbReference type="RefSeq" id="WP_064304796.1">
    <property type="nucleotide sequence ID" value="NZ_LUCV01000051.1"/>
</dbReference>
<keyword evidence="4 6" id="KW-1133">Transmembrane helix</keyword>
<dbReference type="GO" id="GO:0015171">
    <property type="term" value="F:amino acid transmembrane transporter activity"/>
    <property type="evidence" value="ECO:0007669"/>
    <property type="project" value="TreeGrafter"/>
</dbReference>
<feature type="transmembrane region" description="Helical" evidence="6">
    <location>
        <begin position="69"/>
        <end position="86"/>
    </location>
</feature>
<comment type="caution">
    <text evidence="7">The sequence shown here is derived from an EMBL/GenBank/DDBJ whole genome shotgun (WGS) entry which is preliminary data.</text>
</comment>
<keyword evidence="2" id="KW-1003">Cell membrane</keyword>
<evidence type="ECO:0000256" key="3">
    <source>
        <dbReference type="ARBA" id="ARBA00022692"/>
    </source>
</evidence>
<protein>
    <submittedName>
        <fullName evidence="7">Lysine transporter LysE</fullName>
    </submittedName>
</protein>
<dbReference type="Pfam" id="PF01810">
    <property type="entry name" value="LysE"/>
    <property type="match status" value="1"/>
</dbReference>
<dbReference type="EMBL" id="LUCV01000051">
    <property type="protein sequence ID" value="OAI84648.1"/>
    <property type="molecule type" value="Genomic_DNA"/>
</dbReference>
<sequence length="202" mass="21629">MNELIAVALFTVLAVISPGPDFAMVTRASYAFGRRNGLFAALGIACGVQVHVLYTVLGVSLLVQHSPTLFLAMKVLGAGYLIYLGYSSLTNTSRLSLEGEGGRKAGGAFLSGFLTNALNPKTLLFVVSAYTQVVGPDSSLARQFAYGLFMSVAHWVWFSLVALCFSSTSLRRLMIDRQRLVDRVIGVALLGLGVTVLFASVR</sequence>
<dbReference type="PIRSF" id="PIRSF006324">
    <property type="entry name" value="LeuE"/>
    <property type="match status" value="1"/>
</dbReference>
<evidence type="ECO:0000256" key="2">
    <source>
        <dbReference type="ARBA" id="ARBA00022475"/>
    </source>
</evidence>
<feature type="transmembrane region" description="Helical" evidence="6">
    <location>
        <begin position="180"/>
        <end position="201"/>
    </location>
</feature>
<feature type="transmembrane region" description="Helical" evidence="6">
    <location>
        <begin position="39"/>
        <end position="62"/>
    </location>
</feature>
<dbReference type="PANTHER" id="PTHR30086">
    <property type="entry name" value="ARGININE EXPORTER PROTEIN ARGO"/>
    <property type="match status" value="1"/>
</dbReference>
<evidence type="ECO:0000313" key="7">
    <source>
        <dbReference type="EMBL" id="OAI84648.1"/>
    </source>
</evidence>
<evidence type="ECO:0000256" key="5">
    <source>
        <dbReference type="ARBA" id="ARBA00023136"/>
    </source>
</evidence>
<dbReference type="GO" id="GO:0005886">
    <property type="term" value="C:plasma membrane"/>
    <property type="evidence" value="ECO:0007669"/>
    <property type="project" value="UniProtKB-SubCell"/>
</dbReference>
<evidence type="ECO:0000256" key="4">
    <source>
        <dbReference type="ARBA" id="ARBA00022989"/>
    </source>
</evidence>
<evidence type="ECO:0000256" key="1">
    <source>
        <dbReference type="ARBA" id="ARBA00004651"/>
    </source>
</evidence>
<evidence type="ECO:0000256" key="6">
    <source>
        <dbReference type="SAM" id="Phobius"/>
    </source>
</evidence>
<keyword evidence="5 6" id="KW-0472">Membrane</keyword>
<dbReference type="PANTHER" id="PTHR30086:SF21">
    <property type="entry name" value="TRANSPORT PROTEIN"/>
    <property type="match status" value="1"/>
</dbReference>
<comment type="subcellular location">
    <subcellularLocation>
        <location evidence="1">Cell membrane</location>
        <topology evidence="1">Multi-pass membrane protein</topology>
    </subcellularLocation>
</comment>
<keyword evidence="3 6" id="KW-0812">Transmembrane</keyword>
<feature type="transmembrane region" description="Helical" evidence="6">
    <location>
        <begin position="144"/>
        <end position="168"/>
    </location>
</feature>
<dbReference type="InterPro" id="IPR001123">
    <property type="entry name" value="LeuE-type"/>
</dbReference>
<organism evidence="7 8">
    <name type="scientific">Pseudomonas putida</name>
    <name type="common">Arthrobacter siderocapsulatus</name>
    <dbReference type="NCBI Taxonomy" id="303"/>
    <lineage>
        <taxon>Bacteria</taxon>
        <taxon>Pseudomonadati</taxon>
        <taxon>Pseudomonadota</taxon>
        <taxon>Gammaproteobacteria</taxon>
        <taxon>Pseudomonadales</taxon>
        <taxon>Pseudomonadaceae</taxon>
        <taxon>Pseudomonas</taxon>
    </lineage>
</organism>
<proteinExistence type="predicted"/>
<name>A0A177SCD2_PSEPU</name>
<accession>A0A177SCD2</accession>
<dbReference type="Proteomes" id="UP000077752">
    <property type="component" value="Unassembled WGS sequence"/>
</dbReference>
<evidence type="ECO:0000313" key="8">
    <source>
        <dbReference type="Proteomes" id="UP000077752"/>
    </source>
</evidence>
<gene>
    <name evidence="7" type="ORF">AYO28_26540</name>
</gene>
<dbReference type="AlphaFoldDB" id="A0A177SCD2"/>